<dbReference type="EMBL" id="CP017708">
    <property type="protein sequence ID" value="AOY82963.1"/>
    <property type="molecule type" value="Genomic_DNA"/>
</dbReference>
<evidence type="ECO:0000259" key="1">
    <source>
        <dbReference type="PROSITE" id="PS50844"/>
    </source>
</evidence>
<dbReference type="PANTHER" id="PTHR42966">
    <property type="entry name" value="N-ACETYLNEURAMINATE SYNTHASE"/>
    <property type="match status" value="1"/>
</dbReference>
<feature type="domain" description="AFP-like" evidence="1">
    <location>
        <begin position="293"/>
        <end position="351"/>
    </location>
</feature>
<dbReference type="Pfam" id="PF03102">
    <property type="entry name" value="NeuB"/>
    <property type="match status" value="1"/>
</dbReference>
<dbReference type="GO" id="GO:0047444">
    <property type="term" value="F:N-acylneuraminate-9-phosphate synthase activity"/>
    <property type="evidence" value="ECO:0007669"/>
    <property type="project" value="TreeGrafter"/>
</dbReference>
<dbReference type="SUPFAM" id="SSF51569">
    <property type="entry name" value="Aldolase"/>
    <property type="match status" value="1"/>
</dbReference>
<dbReference type="InterPro" id="IPR036732">
    <property type="entry name" value="AFP_Neu5c_C_sf"/>
</dbReference>
<reference evidence="3" key="1">
    <citation type="submission" date="2016-10" db="EMBL/GenBank/DDBJ databases">
        <title>Comparative genomics uncovers the prolific and rare metabolic potential of the cyanobacterial genus Moorea.</title>
        <authorList>
            <person name="Leao T."/>
            <person name="Castelao G."/>
            <person name="Korobeynikov A."/>
            <person name="Monroe E.A."/>
            <person name="Podell S."/>
            <person name="Glukhov E."/>
            <person name="Allen E."/>
            <person name="Gerwick W.H."/>
            <person name="Gerwick L."/>
        </authorList>
    </citation>
    <scope>NUCLEOTIDE SEQUENCE [LARGE SCALE GENOMIC DNA]</scope>
    <source>
        <strain evidence="3">JHB</strain>
    </source>
</reference>
<protein>
    <submittedName>
        <fullName evidence="2">N-acetylneuraminate synthase family protein</fullName>
    </submittedName>
</protein>
<dbReference type="InterPro" id="IPR057736">
    <property type="entry name" value="SAF_PseI/NeuA/NeuB"/>
</dbReference>
<dbReference type="InterPro" id="IPR051690">
    <property type="entry name" value="PseI-like"/>
</dbReference>
<dbReference type="AlphaFoldDB" id="A0A1D9G5V3"/>
<dbReference type="PANTHER" id="PTHR42966:SF1">
    <property type="entry name" value="SIALIC ACID SYNTHASE"/>
    <property type="match status" value="1"/>
</dbReference>
<dbReference type="SMART" id="SM00858">
    <property type="entry name" value="SAF"/>
    <property type="match status" value="1"/>
</dbReference>
<dbReference type="InterPro" id="IPR013132">
    <property type="entry name" value="PseI/NeuA/B-like_N"/>
</dbReference>
<evidence type="ECO:0000313" key="2">
    <source>
        <dbReference type="EMBL" id="AOY82963.1"/>
    </source>
</evidence>
<gene>
    <name evidence="2" type="ORF">BJP36_26680</name>
</gene>
<sequence length="357" mass="39782">MSRRLTINGFEIHDDSDCFVIAEIGNNHQGSLEKCKEMFRIAKECGANAVKLQKRDNRALYTKAAFDKPYDHENSFGLTYGEHREFLEFGAYEYQELKKYAEEVGITFFSTAFDIPSADFLGELDMPAYKIASGDLKSLPLIKHVAQFQKPMIVSTGAATLEDVQRVYDAIMPINPQLCILQCTASYPADFEELDLKVIETYRELFSDIVIGLSSHDNGIAMAVAAYVLGARVIEKHFTLNRAMKGTDHAFSLEPTGLRKMVRDLRRTRQAFGDGVKKVHLNERPAYLKMGKKLVAGDNLPVGHVLTAEDIAMKSPGDGLPPYELDNVIGKVLTKPLRVDESITLAGLVENVEKVAL</sequence>
<name>A0A1D9G5V3_MOOP1</name>
<dbReference type="InterPro" id="IPR013785">
    <property type="entry name" value="Aldolase_TIM"/>
</dbReference>
<proteinExistence type="predicted"/>
<dbReference type="PROSITE" id="PS50844">
    <property type="entry name" value="AFP_LIKE"/>
    <property type="match status" value="1"/>
</dbReference>
<organism evidence="2 3">
    <name type="scientific">Moorena producens (strain JHB)</name>
    <dbReference type="NCBI Taxonomy" id="1454205"/>
    <lineage>
        <taxon>Bacteria</taxon>
        <taxon>Bacillati</taxon>
        <taxon>Cyanobacteriota</taxon>
        <taxon>Cyanophyceae</taxon>
        <taxon>Coleofasciculales</taxon>
        <taxon>Coleofasciculaceae</taxon>
        <taxon>Moorena</taxon>
    </lineage>
</organism>
<dbReference type="Gene3D" id="3.90.1210.10">
    <property type="entry name" value="Antifreeze-like/N-acetylneuraminic acid synthase C-terminal domain"/>
    <property type="match status" value="1"/>
</dbReference>
<accession>A0A1D9G5V3</accession>
<dbReference type="CDD" id="cd11615">
    <property type="entry name" value="SAF_NeuB_like"/>
    <property type="match status" value="1"/>
</dbReference>
<evidence type="ECO:0000313" key="3">
    <source>
        <dbReference type="Proteomes" id="UP000176944"/>
    </source>
</evidence>
<dbReference type="InterPro" id="IPR006190">
    <property type="entry name" value="SAF_AFP_Neu5Ac"/>
</dbReference>
<dbReference type="Proteomes" id="UP000176944">
    <property type="component" value="Chromosome"/>
</dbReference>
<dbReference type="SUPFAM" id="SSF51269">
    <property type="entry name" value="AFP III-like domain"/>
    <property type="match status" value="1"/>
</dbReference>
<dbReference type="Gene3D" id="3.20.20.70">
    <property type="entry name" value="Aldolase class I"/>
    <property type="match status" value="1"/>
</dbReference>
<dbReference type="GO" id="GO:0016051">
    <property type="term" value="P:carbohydrate biosynthetic process"/>
    <property type="evidence" value="ECO:0007669"/>
    <property type="project" value="InterPro"/>
</dbReference>
<dbReference type="InterPro" id="IPR013974">
    <property type="entry name" value="SAF"/>
</dbReference>
<dbReference type="Pfam" id="PF08666">
    <property type="entry name" value="SAF"/>
    <property type="match status" value="1"/>
</dbReference>